<dbReference type="Proteomes" id="UP000554482">
    <property type="component" value="Unassembled WGS sequence"/>
</dbReference>
<dbReference type="Gene3D" id="1.10.1280.10">
    <property type="entry name" value="Di-copper center containing domain from catechol oxidase"/>
    <property type="match status" value="1"/>
</dbReference>
<protein>
    <submittedName>
        <fullName evidence="9">Polyphenol oxidase protein</fullName>
    </submittedName>
</protein>
<reference evidence="9 10" key="1">
    <citation type="submission" date="2020-06" db="EMBL/GenBank/DDBJ databases">
        <title>Transcriptomic and genomic resources for Thalictrum thalictroides and T. hernandezii: Facilitating candidate gene discovery in an emerging model plant lineage.</title>
        <authorList>
            <person name="Arias T."/>
            <person name="Riano-Pachon D.M."/>
            <person name="Di Stilio V.S."/>
        </authorList>
    </citation>
    <scope>NUCLEOTIDE SEQUENCE [LARGE SCALE GENOMIC DNA]</scope>
    <source>
        <strain evidence="10">cv. WT478/WT964</strain>
        <tissue evidence="9">Leaves</tissue>
    </source>
</reference>
<dbReference type="InterPro" id="IPR050316">
    <property type="entry name" value="Tyrosinase/Hemocyanin"/>
</dbReference>
<comment type="similarity">
    <text evidence="2">Belongs to the tyrosinase family.</text>
</comment>
<evidence type="ECO:0000313" key="10">
    <source>
        <dbReference type="Proteomes" id="UP000554482"/>
    </source>
</evidence>
<dbReference type="InterPro" id="IPR022739">
    <property type="entry name" value="Polyphenol_oxidase_cen"/>
</dbReference>
<feature type="non-terminal residue" evidence="9">
    <location>
        <position position="1"/>
    </location>
</feature>
<keyword evidence="5" id="KW-0560">Oxidoreductase</keyword>
<comment type="cofactor">
    <cofactor evidence="1">
        <name>Cu(2+)</name>
        <dbReference type="ChEBI" id="CHEBI:29036"/>
    </cofactor>
</comment>
<dbReference type="InterPro" id="IPR008922">
    <property type="entry name" value="Di-copper_centre_dom_sf"/>
</dbReference>
<dbReference type="Pfam" id="PF12143">
    <property type="entry name" value="PPO1_KFDV"/>
    <property type="match status" value="1"/>
</dbReference>
<keyword evidence="7" id="KW-1015">Disulfide bond</keyword>
<accession>A0A7J6V6H0</accession>
<sequence length="162" mass="18786">MGSFHSAARDPIFYAHHSNIDRLWGVWKELRNNVPEIVDPDWLDSYFYFHNEKSQLVRIKIRGILNITKLRYRYEQIDHPWLNAQPKPSMDPTFARHALNAGQYFYCQESTEFAGTYVSLPKGITLVLNEGDAKKKSKSTIKLGISELLDGLQANEEESIWV</sequence>
<evidence type="ECO:0000256" key="1">
    <source>
        <dbReference type="ARBA" id="ARBA00001973"/>
    </source>
</evidence>
<dbReference type="PROSITE" id="PS00498">
    <property type="entry name" value="TYROSINASE_2"/>
    <property type="match status" value="1"/>
</dbReference>
<keyword evidence="4" id="KW-0883">Thioether bond</keyword>
<comment type="caution">
    <text evidence="9">The sequence shown here is derived from an EMBL/GenBank/DDBJ whole genome shotgun (WGS) entry which is preliminary data.</text>
</comment>
<dbReference type="Pfam" id="PF12142">
    <property type="entry name" value="PPO1_DWL"/>
    <property type="match status" value="1"/>
</dbReference>
<dbReference type="PANTHER" id="PTHR11474">
    <property type="entry name" value="TYROSINASE FAMILY MEMBER"/>
    <property type="match status" value="1"/>
</dbReference>
<dbReference type="InterPro" id="IPR002227">
    <property type="entry name" value="Tyrosinase_Cu-bd"/>
</dbReference>
<evidence type="ECO:0000256" key="2">
    <source>
        <dbReference type="ARBA" id="ARBA00009928"/>
    </source>
</evidence>
<evidence type="ECO:0000259" key="8">
    <source>
        <dbReference type="PROSITE" id="PS00498"/>
    </source>
</evidence>
<dbReference type="Pfam" id="PF00264">
    <property type="entry name" value="Tyrosinase"/>
    <property type="match status" value="1"/>
</dbReference>
<dbReference type="SUPFAM" id="SSF48056">
    <property type="entry name" value="Di-copper centre-containing domain"/>
    <property type="match status" value="1"/>
</dbReference>
<dbReference type="GO" id="GO:0046872">
    <property type="term" value="F:metal ion binding"/>
    <property type="evidence" value="ECO:0007669"/>
    <property type="project" value="UniProtKB-KW"/>
</dbReference>
<evidence type="ECO:0000256" key="3">
    <source>
        <dbReference type="ARBA" id="ARBA00022723"/>
    </source>
</evidence>
<dbReference type="GO" id="GO:0004097">
    <property type="term" value="F:catechol oxidase activity"/>
    <property type="evidence" value="ECO:0007669"/>
    <property type="project" value="InterPro"/>
</dbReference>
<dbReference type="InterPro" id="IPR022740">
    <property type="entry name" value="Polyphenol_oxidase_C"/>
</dbReference>
<organism evidence="9 10">
    <name type="scientific">Thalictrum thalictroides</name>
    <name type="common">Rue-anemone</name>
    <name type="synonym">Anemone thalictroides</name>
    <dbReference type="NCBI Taxonomy" id="46969"/>
    <lineage>
        <taxon>Eukaryota</taxon>
        <taxon>Viridiplantae</taxon>
        <taxon>Streptophyta</taxon>
        <taxon>Embryophyta</taxon>
        <taxon>Tracheophyta</taxon>
        <taxon>Spermatophyta</taxon>
        <taxon>Magnoliopsida</taxon>
        <taxon>Ranunculales</taxon>
        <taxon>Ranunculaceae</taxon>
        <taxon>Thalictroideae</taxon>
        <taxon>Thalictrum</taxon>
    </lineage>
</organism>
<dbReference type="PANTHER" id="PTHR11474:SF128">
    <property type="entry name" value="AUREUSIDIN SYNTHASE-LIKE"/>
    <property type="match status" value="1"/>
</dbReference>
<dbReference type="OrthoDB" id="6132182at2759"/>
<evidence type="ECO:0000256" key="5">
    <source>
        <dbReference type="ARBA" id="ARBA00023002"/>
    </source>
</evidence>
<dbReference type="EMBL" id="JABWDY010037553">
    <property type="protein sequence ID" value="KAF5180357.1"/>
    <property type="molecule type" value="Genomic_DNA"/>
</dbReference>
<proteinExistence type="inferred from homology"/>
<evidence type="ECO:0000256" key="4">
    <source>
        <dbReference type="ARBA" id="ARBA00022784"/>
    </source>
</evidence>
<name>A0A7J6V6H0_THATH</name>
<evidence type="ECO:0000256" key="6">
    <source>
        <dbReference type="ARBA" id="ARBA00023008"/>
    </source>
</evidence>
<evidence type="ECO:0000256" key="7">
    <source>
        <dbReference type="ARBA" id="ARBA00023157"/>
    </source>
</evidence>
<keyword evidence="6" id="KW-0186">Copper</keyword>
<keyword evidence="10" id="KW-1185">Reference proteome</keyword>
<keyword evidence="3" id="KW-0479">Metal-binding</keyword>
<feature type="domain" description="Tyrosinase copper-binding" evidence="8">
    <location>
        <begin position="10"/>
        <end position="21"/>
    </location>
</feature>
<dbReference type="AlphaFoldDB" id="A0A7J6V6H0"/>
<gene>
    <name evidence="9" type="ORF">FRX31_030057</name>
</gene>
<evidence type="ECO:0000313" key="9">
    <source>
        <dbReference type="EMBL" id="KAF5180357.1"/>
    </source>
</evidence>